<organism evidence="1 2">
    <name type="scientific">Cyanidiococcus yangmingshanensis</name>
    <dbReference type="NCBI Taxonomy" id="2690220"/>
    <lineage>
        <taxon>Eukaryota</taxon>
        <taxon>Rhodophyta</taxon>
        <taxon>Bangiophyceae</taxon>
        <taxon>Cyanidiales</taxon>
        <taxon>Cyanidiaceae</taxon>
        <taxon>Cyanidiococcus</taxon>
    </lineage>
</organism>
<dbReference type="AlphaFoldDB" id="A0A7J7II59"/>
<reference evidence="1 2" key="1">
    <citation type="journal article" date="2020" name="J. Phycol.">
        <title>Comparative genome analysis reveals Cyanidiococcus gen. nov., a new extremophilic red algal genus sister to Cyanidioschyzon (Cyanidioschyzonaceae, Rhodophyta).</title>
        <authorList>
            <person name="Liu S.-L."/>
            <person name="Chiang Y.-R."/>
            <person name="Yoon H.S."/>
            <person name="Fu H.-Y."/>
        </authorList>
    </citation>
    <scope>NUCLEOTIDE SEQUENCE [LARGE SCALE GENOMIC DNA]</scope>
    <source>
        <strain evidence="1 2">THAL066</strain>
    </source>
</reference>
<protein>
    <submittedName>
        <fullName evidence="1">Uncharacterized protein</fullName>
    </submittedName>
</protein>
<evidence type="ECO:0000313" key="1">
    <source>
        <dbReference type="EMBL" id="KAF6002775.1"/>
    </source>
</evidence>
<keyword evidence="2" id="KW-1185">Reference proteome</keyword>
<dbReference type="Proteomes" id="UP000530660">
    <property type="component" value="Unassembled WGS sequence"/>
</dbReference>
<gene>
    <name evidence="1" type="ORF">F1559_003295</name>
</gene>
<name>A0A7J7II59_9RHOD</name>
<comment type="caution">
    <text evidence="1">The sequence shown here is derived from an EMBL/GenBank/DDBJ whole genome shotgun (WGS) entry which is preliminary data.</text>
</comment>
<dbReference type="EMBL" id="VWRR01000009">
    <property type="protein sequence ID" value="KAF6002775.1"/>
    <property type="molecule type" value="Genomic_DNA"/>
</dbReference>
<sequence>MSRTVPWFKRAFREVEGADRPSEGYLSNDTFAKQKPVVGKRPFRSSVQQNGRQLARDATAADPFASFTIEVRLRVLFHLFTAVDDEFDPARANARAQRWATETFWAAQRSVRALLSAYPSWAQILRSWPTDADEVNEWSVGPSMVSGRWTSFWTELAAQVFGCNLTRTLWMVRLWSSVSRPEATVPTDSSPAQIARFGLMSFHEPCHCCGIRQAEPDLFHVWDGWMATPLLTDSFASNRHRLCMPVCRYCFLIDISETRSAQRAEEHSWDDVDGVDRPALSVMLPSMTETTARQTYASRLLVDSRNSSLAWLTIHRHQGRSDMAYSLAKARDQIQHCLSLGMPLQPRHTPVRLNAGAEQRAPAACHPVLESFAQLLQTRQIRCRLVSDAAPAPKANDAAATSPVLALITQQDLVAWTRQQLQTALLREDHRSYD</sequence>
<accession>A0A7J7II59</accession>
<evidence type="ECO:0000313" key="2">
    <source>
        <dbReference type="Proteomes" id="UP000530660"/>
    </source>
</evidence>
<dbReference type="OrthoDB" id="10574997at2759"/>
<proteinExistence type="predicted"/>